<accession>A0A016TZ68</accession>
<keyword evidence="2" id="KW-1185">Reference proteome</keyword>
<evidence type="ECO:0000313" key="1">
    <source>
        <dbReference type="EMBL" id="EYC08056.1"/>
    </source>
</evidence>
<dbReference type="Proteomes" id="UP000024635">
    <property type="component" value="Unassembled WGS sequence"/>
</dbReference>
<comment type="caution">
    <text evidence="1">The sequence shown here is derived from an EMBL/GenBank/DDBJ whole genome shotgun (WGS) entry which is preliminary data.</text>
</comment>
<proteinExistence type="predicted"/>
<reference evidence="2" key="1">
    <citation type="journal article" date="2015" name="Nat. Genet.">
        <title>The genome and transcriptome of the zoonotic hookworm Ancylostoma ceylanicum identify infection-specific gene families.</title>
        <authorList>
            <person name="Schwarz E.M."/>
            <person name="Hu Y."/>
            <person name="Antoshechkin I."/>
            <person name="Miller M.M."/>
            <person name="Sternberg P.W."/>
            <person name="Aroian R.V."/>
        </authorList>
    </citation>
    <scope>NUCLEOTIDE SEQUENCE</scope>
    <source>
        <strain evidence="2">HY135</strain>
    </source>
</reference>
<sequence length="135" mass="15361">MDVKYNGNNGQYQNNADDTSTISYAGGKTGNFHDASKAQNEDHNGLRWNKGLVDEIVQNSELCNAVHAFYKMKQGEDVPNQWIIYDFREVNLAKRFSSGKDFYSLNPDFKAIEEAYIASSVQNKIQEKDIEARNI</sequence>
<name>A0A016TZ68_9BILA</name>
<protein>
    <submittedName>
        <fullName evidence="1">Uncharacterized protein</fullName>
    </submittedName>
</protein>
<dbReference type="AlphaFoldDB" id="A0A016TZ68"/>
<evidence type="ECO:0000313" key="2">
    <source>
        <dbReference type="Proteomes" id="UP000024635"/>
    </source>
</evidence>
<organism evidence="1 2">
    <name type="scientific">Ancylostoma ceylanicum</name>
    <dbReference type="NCBI Taxonomy" id="53326"/>
    <lineage>
        <taxon>Eukaryota</taxon>
        <taxon>Metazoa</taxon>
        <taxon>Ecdysozoa</taxon>
        <taxon>Nematoda</taxon>
        <taxon>Chromadorea</taxon>
        <taxon>Rhabditida</taxon>
        <taxon>Rhabditina</taxon>
        <taxon>Rhabditomorpha</taxon>
        <taxon>Strongyloidea</taxon>
        <taxon>Ancylostomatidae</taxon>
        <taxon>Ancylostomatinae</taxon>
        <taxon>Ancylostoma</taxon>
    </lineage>
</organism>
<dbReference type="EMBL" id="JARK01001404">
    <property type="protein sequence ID" value="EYC08056.1"/>
    <property type="molecule type" value="Genomic_DNA"/>
</dbReference>
<gene>
    <name evidence="1" type="primary">Acey_s0068.g271</name>
    <name evidence="1" type="ORF">Y032_0068g271</name>
</gene>